<proteinExistence type="predicted"/>
<keyword evidence="2" id="KW-1133">Transmembrane helix</keyword>
<protein>
    <submittedName>
        <fullName evidence="3">Helix-turn-helix domain-containing protein</fullName>
    </submittedName>
</protein>
<dbReference type="CDD" id="cd00093">
    <property type="entry name" value="HTH_XRE"/>
    <property type="match status" value="1"/>
</dbReference>
<feature type="compositionally biased region" description="Low complexity" evidence="1">
    <location>
        <begin position="183"/>
        <end position="197"/>
    </location>
</feature>
<reference evidence="3" key="1">
    <citation type="submission" date="2024-07" db="EMBL/GenBank/DDBJ databases">
        <authorList>
            <person name="Yu S.T."/>
        </authorList>
    </citation>
    <scope>NUCLEOTIDE SEQUENCE</scope>
    <source>
        <strain evidence="3">R17</strain>
    </source>
</reference>
<organism evidence="3">
    <name type="scientific">Streptomyces sp. R17</name>
    <dbReference type="NCBI Taxonomy" id="3238626"/>
    <lineage>
        <taxon>Bacteria</taxon>
        <taxon>Bacillati</taxon>
        <taxon>Actinomycetota</taxon>
        <taxon>Actinomycetes</taxon>
        <taxon>Kitasatosporales</taxon>
        <taxon>Streptomycetaceae</taxon>
        <taxon>Streptomyces</taxon>
    </lineage>
</organism>
<keyword evidence="2" id="KW-0812">Transmembrane</keyword>
<evidence type="ECO:0000256" key="2">
    <source>
        <dbReference type="SAM" id="Phobius"/>
    </source>
</evidence>
<dbReference type="AlphaFoldDB" id="A0AB39NGV6"/>
<feature type="region of interest" description="Disordered" evidence="1">
    <location>
        <begin position="105"/>
        <end position="145"/>
    </location>
</feature>
<feature type="transmembrane region" description="Helical" evidence="2">
    <location>
        <begin position="161"/>
        <end position="180"/>
    </location>
</feature>
<evidence type="ECO:0000313" key="3">
    <source>
        <dbReference type="EMBL" id="XDQ17626.1"/>
    </source>
</evidence>
<feature type="region of interest" description="Disordered" evidence="1">
    <location>
        <begin position="183"/>
        <end position="232"/>
    </location>
</feature>
<accession>A0AB39NGV6</accession>
<evidence type="ECO:0000256" key="1">
    <source>
        <dbReference type="SAM" id="MobiDB-lite"/>
    </source>
</evidence>
<keyword evidence="2" id="KW-0472">Membrane</keyword>
<dbReference type="InterPro" id="IPR001387">
    <property type="entry name" value="Cro/C1-type_HTH"/>
</dbReference>
<sequence length="358" mass="38420">MTTPRQGRAERPINPDDGPTEAFAVQLRQLRAKCGSPTYKELARYAGYSSTALSGAANGQAMPSRQVTLSYVRACLTYAKAGPEERETVIAEWRRRWHDLEAQLASPTDDEETVGPGDDAVPAQVGMEHETPPAPAPVGGDAGPSRHSWVRRLGTLGRRRGVTLLATVAAAVLLLTFVPAQKPAPTAGSAGATPHGTEQPDDIPMPESVPPWVPGEDPSQVQVDPLGRESRCSDARVGPAGVLLRACVRVTDERVFFALKLSNSGSVPVEVTSRLTYFVHGKRHSCQGNGLWHGTLAAGASHTTDPKNCAADRVHSAYQAEGLLALGHSHRWVVHKMSTNAHVWPDRVLWRCPGDVPC</sequence>
<dbReference type="EMBL" id="CP163433">
    <property type="protein sequence ID" value="XDQ17626.1"/>
    <property type="molecule type" value="Genomic_DNA"/>
</dbReference>
<feature type="region of interest" description="Disordered" evidence="1">
    <location>
        <begin position="1"/>
        <end position="20"/>
    </location>
</feature>
<name>A0AB39NGV6_9ACTN</name>
<dbReference type="RefSeq" id="WP_063834538.1">
    <property type="nucleotide sequence ID" value="NZ_CP163433.1"/>
</dbReference>
<gene>
    <name evidence="3" type="ORF">AB5J48_05520</name>
</gene>
<dbReference type="Pfam" id="PF13560">
    <property type="entry name" value="HTH_31"/>
    <property type="match status" value="1"/>
</dbReference>